<feature type="chain" id="PRO_5013568259" evidence="1">
    <location>
        <begin position="20"/>
        <end position="218"/>
    </location>
</feature>
<dbReference type="EMBL" id="NBII01000011">
    <property type="protein sequence ID" value="PAV14991.1"/>
    <property type="molecule type" value="Genomic_DNA"/>
</dbReference>
<accession>A0A286U5X1</accession>
<keyword evidence="3" id="KW-1185">Reference proteome</keyword>
<dbReference type="InParanoid" id="A0A286U5X1"/>
<comment type="caution">
    <text evidence="2">The sequence shown here is derived from an EMBL/GenBank/DDBJ whole genome shotgun (WGS) entry which is preliminary data.</text>
</comment>
<evidence type="ECO:0000313" key="3">
    <source>
        <dbReference type="Proteomes" id="UP000217199"/>
    </source>
</evidence>
<evidence type="ECO:0000256" key="1">
    <source>
        <dbReference type="SAM" id="SignalP"/>
    </source>
</evidence>
<feature type="signal peptide" evidence="1">
    <location>
        <begin position="1"/>
        <end position="19"/>
    </location>
</feature>
<proteinExistence type="predicted"/>
<organism evidence="2 3">
    <name type="scientific">Pyrrhoderma noxium</name>
    <dbReference type="NCBI Taxonomy" id="2282107"/>
    <lineage>
        <taxon>Eukaryota</taxon>
        <taxon>Fungi</taxon>
        <taxon>Dikarya</taxon>
        <taxon>Basidiomycota</taxon>
        <taxon>Agaricomycotina</taxon>
        <taxon>Agaricomycetes</taxon>
        <taxon>Hymenochaetales</taxon>
        <taxon>Hymenochaetaceae</taxon>
        <taxon>Pyrrhoderma</taxon>
    </lineage>
</organism>
<dbReference type="AlphaFoldDB" id="A0A286U5X1"/>
<name>A0A286U5X1_9AGAM</name>
<evidence type="ECO:0000313" key="2">
    <source>
        <dbReference type="EMBL" id="PAV14991.1"/>
    </source>
</evidence>
<reference evidence="2 3" key="1">
    <citation type="journal article" date="2017" name="Mol. Ecol.">
        <title>Comparative and population genomic landscape of Phellinus noxius: A hypervariable fungus causing root rot in trees.</title>
        <authorList>
            <person name="Chung C.L."/>
            <person name="Lee T.J."/>
            <person name="Akiba M."/>
            <person name="Lee H.H."/>
            <person name="Kuo T.H."/>
            <person name="Liu D."/>
            <person name="Ke H.M."/>
            <person name="Yokoi T."/>
            <person name="Roa M.B."/>
            <person name="Lu M.J."/>
            <person name="Chang Y.Y."/>
            <person name="Ann P.J."/>
            <person name="Tsai J.N."/>
            <person name="Chen C.Y."/>
            <person name="Tzean S.S."/>
            <person name="Ota Y."/>
            <person name="Hattori T."/>
            <person name="Sahashi N."/>
            <person name="Liou R.F."/>
            <person name="Kikuchi T."/>
            <person name="Tsai I.J."/>
        </authorList>
    </citation>
    <scope>NUCLEOTIDE SEQUENCE [LARGE SCALE GENOMIC DNA]</scope>
    <source>
        <strain evidence="2 3">FFPRI411160</strain>
    </source>
</reference>
<protein>
    <submittedName>
        <fullName evidence="2">Uncharacterized protein</fullName>
    </submittedName>
</protein>
<dbReference type="OrthoDB" id="3249523at2759"/>
<gene>
    <name evidence="2" type="ORF">PNOK_0954400</name>
</gene>
<dbReference type="Proteomes" id="UP000217199">
    <property type="component" value="Unassembled WGS sequence"/>
</dbReference>
<sequence>MKFFATPLITLTFCLSVLGATIQIRAPGGKTSKVAGTERCKSAYIVKTQLIQAGDITVNRTTYACPDDSLRQELQTPLPSSKKIPSHSFGLGKRNAAECRTPSPECQCGQSFQCNCQNVTALAPVPDDCSALIDSTQVIAQAAGPTFTVEPDNFELISFKTCALEFTNLGCDTIEYCWDELGSTGGVVNQLCFEEGGGSAAACNANDDLWLVQSLRVQ</sequence>
<keyword evidence="1" id="KW-0732">Signal</keyword>
<dbReference type="STRING" id="2282107.A0A286U5X1"/>